<evidence type="ECO:0000313" key="2">
    <source>
        <dbReference type="Proteomes" id="UP000051836"/>
    </source>
</evidence>
<comment type="caution">
    <text evidence="1">The sequence shown here is derived from an EMBL/GenBank/DDBJ whole genome shotgun (WGS) entry which is preliminary data.</text>
</comment>
<evidence type="ECO:0000313" key="1">
    <source>
        <dbReference type="EMBL" id="KQK82121.1"/>
    </source>
</evidence>
<organism evidence="1 2">
    <name type="scientific">Amazona aestiva</name>
    <name type="common">Blue-fronted Amazon parrot</name>
    <dbReference type="NCBI Taxonomy" id="12930"/>
    <lineage>
        <taxon>Eukaryota</taxon>
        <taxon>Metazoa</taxon>
        <taxon>Chordata</taxon>
        <taxon>Craniata</taxon>
        <taxon>Vertebrata</taxon>
        <taxon>Euteleostomi</taxon>
        <taxon>Archelosauria</taxon>
        <taxon>Archosauria</taxon>
        <taxon>Dinosauria</taxon>
        <taxon>Saurischia</taxon>
        <taxon>Theropoda</taxon>
        <taxon>Coelurosauria</taxon>
        <taxon>Aves</taxon>
        <taxon>Neognathae</taxon>
        <taxon>Neoaves</taxon>
        <taxon>Telluraves</taxon>
        <taxon>Australaves</taxon>
        <taxon>Psittaciformes</taxon>
        <taxon>Psittacidae</taxon>
        <taxon>Amazona</taxon>
    </lineage>
</organism>
<name>A0A0Q3R9V9_AMAAE</name>
<gene>
    <name evidence="1" type="ORF">AAES_76488</name>
</gene>
<reference evidence="1 2" key="1">
    <citation type="submission" date="2015-10" db="EMBL/GenBank/DDBJ databases">
        <authorList>
            <person name="Gilbert D.G."/>
        </authorList>
    </citation>
    <scope>NUCLEOTIDE SEQUENCE [LARGE SCALE GENOMIC DNA]</scope>
    <source>
        <strain evidence="1">FVVF132</strain>
    </source>
</reference>
<keyword evidence="2" id="KW-1185">Reference proteome</keyword>
<dbReference type="Proteomes" id="UP000051836">
    <property type="component" value="Unassembled WGS sequence"/>
</dbReference>
<protein>
    <submittedName>
        <fullName evidence="1">Uncharacterized protein</fullName>
    </submittedName>
</protein>
<sequence length="131" mass="14276">MGQVALRLCEGRSRILDGDGPLCLAGSSIFPLLCLPWASWDDGGQGAFAYLGPEFLCVRFEITGPEIQDKLPFLKKDNGTAIAEDDLLYPDLEPAFVVPWQQPGKPEEQLCPKPRAAGTEGPLQHKAVTRL</sequence>
<dbReference type="EMBL" id="LMAW01002002">
    <property type="protein sequence ID" value="KQK82121.1"/>
    <property type="molecule type" value="Genomic_DNA"/>
</dbReference>
<accession>A0A0Q3R9V9</accession>
<dbReference type="AlphaFoldDB" id="A0A0Q3R9V9"/>
<proteinExistence type="predicted"/>